<evidence type="ECO:0000256" key="2">
    <source>
        <dbReference type="ARBA" id="ARBA00007163"/>
    </source>
</evidence>
<dbReference type="GO" id="GO:0003700">
    <property type="term" value="F:DNA-binding transcription factor activity"/>
    <property type="evidence" value="ECO:0007669"/>
    <property type="project" value="InterPro"/>
</dbReference>
<evidence type="ECO:0000313" key="13">
    <source>
        <dbReference type="Proteomes" id="UP000006591"/>
    </source>
</evidence>
<dbReference type="Gene3D" id="1.20.5.170">
    <property type="match status" value="1"/>
</dbReference>
<dbReference type="Pfam" id="PF14144">
    <property type="entry name" value="DOG1"/>
    <property type="match status" value="1"/>
</dbReference>
<dbReference type="CDD" id="cd14708">
    <property type="entry name" value="bZIP_HBP1b-like"/>
    <property type="match status" value="1"/>
</dbReference>
<dbReference type="GO" id="GO:0006952">
    <property type="term" value="P:defense response"/>
    <property type="evidence" value="ECO:0007669"/>
    <property type="project" value="UniProtKB-KW"/>
</dbReference>
<dbReference type="Pfam" id="PF00170">
    <property type="entry name" value="bZIP_1"/>
    <property type="match status" value="1"/>
</dbReference>
<dbReference type="GO" id="GO:0006351">
    <property type="term" value="P:DNA-templated transcription"/>
    <property type="evidence" value="ECO:0007669"/>
    <property type="project" value="InterPro"/>
</dbReference>
<accession>A0A0E0GLM6</accession>
<dbReference type="GO" id="GO:0043565">
    <property type="term" value="F:sequence-specific DNA binding"/>
    <property type="evidence" value="ECO:0007669"/>
    <property type="project" value="InterPro"/>
</dbReference>
<keyword evidence="13" id="KW-1185">Reference proteome</keyword>
<feature type="region of interest" description="Disordered" evidence="9">
    <location>
        <begin position="98"/>
        <end position="135"/>
    </location>
</feature>
<dbReference type="GO" id="GO:0045893">
    <property type="term" value="P:positive regulation of DNA-templated transcription"/>
    <property type="evidence" value="ECO:0007669"/>
    <property type="project" value="UniProtKB-ARBA"/>
</dbReference>
<keyword evidence="8" id="KW-0175">Coiled coil</keyword>
<dbReference type="Proteomes" id="UP000006591">
    <property type="component" value="Chromosome 3"/>
</dbReference>
<feature type="compositionally biased region" description="Basic and acidic residues" evidence="9">
    <location>
        <begin position="191"/>
        <end position="202"/>
    </location>
</feature>
<dbReference type="PANTHER" id="PTHR45693:SF14">
    <property type="entry name" value="TRANSCRIPTION FACTOR TGA2.2"/>
    <property type="match status" value="1"/>
</dbReference>
<evidence type="ECO:0000256" key="6">
    <source>
        <dbReference type="ARBA" id="ARBA00023163"/>
    </source>
</evidence>
<feature type="compositionally biased region" description="Basic residues" evidence="9">
    <location>
        <begin position="98"/>
        <end position="109"/>
    </location>
</feature>
<dbReference type="GO" id="GO:0005634">
    <property type="term" value="C:nucleus"/>
    <property type="evidence" value="ECO:0007669"/>
    <property type="project" value="UniProtKB-SubCell"/>
</dbReference>
<dbReference type="SUPFAM" id="SSF57959">
    <property type="entry name" value="Leucine zipper domain"/>
    <property type="match status" value="1"/>
</dbReference>
<dbReference type="EnsemblPlants" id="ONIVA03G16290.1">
    <property type="protein sequence ID" value="ONIVA03G16290.1"/>
    <property type="gene ID" value="ONIVA03G16290"/>
</dbReference>
<feature type="domain" description="DOG1" evidence="11">
    <location>
        <begin position="268"/>
        <end position="484"/>
    </location>
</feature>
<evidence type="ECO:0000313" key="12">
    <source>
        <dbReference type="EnsemblPlants" id="ONIVA03G16290.1"/>
    </source>
</evidence>
<keyword evidence="5" id="KW-0238">DNA-binding</keyword>
<dbReference type="InterPro" id="IPR004827">
    <property type="entry name" value="bZIP"/>
</dbReference>
<sequence>MVQVLPQGKPIYNSLLPRLSSVPLLTKPHCSVGPWTHLSATRPFSPTPPSFNPLTRAHAPSPVVAFLASPLSLPSDQPDLCASPHFSLSLFALPSRPRLHRRSRPRRRPPAAGLLRIRTRRGLSPRSPRRGGDSGISVIIGHLKVACIPVTKPGMADASSRTDTSTVLDTDDKNQMVDGQSGAIVPSNSSDRSDRSDKPMDQKVLRRLAQNREAARKSRLRKKAYVQQLESSKLKLASLEQEINKARQQGIYISSSGDQTHAMSGNGAMTFDLEYARWLEEQNKQINELRTAVNAHASDSDLRLIVDGIMAHYDEIFRLKGVAAKADVFHILSGMWKTPAERCFLWLGGFRSSELLKLLVNQLEPLTEQQLLGLSNLQQSSQQAEDALSQGMEALQQSLADTLAGSLGPSGSSGNVANYMGQMAMAMGKLGTLENFLRQADNLRQQTLHQMQRILTIRQAARALLAIHDYFSRLRALSSLWLARPRE</sequence>
<feature type="compositionally biased region" description="Basic residues" evidence="9">
    <location>
        <begin position="117"/>
        <end position="129"/>
    </location>
</feature>
<comment type="similarity">
    <text evidence="2">Belongs to the bZIP family.</text>
</comment>
<evidence type="ECO:0000259" key="11">
    <source>
        <dbReference type="PROSITE" id="PS51806"/>
    </source>
</evidence>
<evidence type="ECO:0000256" key="9">
    <source>
        <dbReference type="SAM" id="MobiDB-lite"/>
    </source>
</evidence>
<feature type="region of interest" description="Disordered" evidence="9">
    <location>
        <begin position="153"/>
        <end position="202"/>
    </location>
</feature>
<evidence type="ECO:0000256" key="1">
    <source>
        <dbReference type="ARBA" id="ARBA00004123"/>
    </source>
</evidence>
<reference evidence="12" key="2">
    <citation type="submission" date="2018-04" db="EMBL/GenBank/DDBJ databases">
        <title>OnivRS2 (Oryza nivara Reference Sequence Version 2).</title>
        <authorList>
            <person name="Zhang J."/>
            <person name="Kudrna D."/>
            <person name="Lee S."/>
            <person name="Talag J."/>
            <person name="Rajasekar S."/>
            <person name="Welchert J."/>
            <person name="Hsing Y.-I."/>
            <person name="Wing R.A."/>
        </authorList>
    </citation>
    <scope>NUCLEOTIDE SEQUENCE [LARGE SCALE GENOMIC DNA]</scope>
    <source>
        <strain evidence="12">SL10</strain>
    </source>
</reference>
<dbReference type="HOGENOM" id="CLU_024782_1_1_1"/>
<dbReference type="AlphaFoldDB" id="A0A0E0GLM6"/>
<comment type="subcellular location">
    <subcellularLocation>
        <location evidence="1">Nucleus</location>
    </subcellularLocation>
</comment>
<evidence type="ECO:0000256" key="7">
    <source>
        <dbReference type="ARBA" id="ARBA00023242"/>
    </source>
</evidence>
<feature type="domain" description="BZIP" evidence="10">
    <location>
        <begin position="201"/>
        <end position="245"/>
    </location>
</feature>
<keyword evidence="6" id="KW-0804">Transcription</keyword>
<evidence type="ECO:0008006" key="14">
    <source>
        <dbReference type="Google" id="ProtNLM"/>
    </source>
</evidence>
<dbReference type="InterPro" id="IPR046347">
    <property type="entry name" value="bZIP_sf"/>
</dbReference>
<keyword evidence="4" id="KW-0805">Transcription regulation</keyword>
<feature type="compositionally biased region" description="Polar residues" evidence="9">
    <location>
        <begin position="159"/>
        <end position="168"/>
    </location>
</feature>
<reference evidence="12" key="1">
    <citation type="submission" date="2015-04" db="UniProtKB">
        <authorList>
            <consortium name="EnsemblPlants"/>
        </authorList>
    </citation>
    <scope>IDENTIFICATION</scope>
    <source>
        <strain evidence="12">SL10</strain>
    </source>
</reference>
<dbReference type="PROSITE" id="PS51806">
    <property type="entry name" value="DOG1"/>
    <property type="match status" value="1"/>
</dbReference>
<evidence type="ECO:0000256" key="8">
    <source>
        <dbReference type="SAM" id="Coils"/>
    </source>
</evidence>
<dbReference type="PROSITE" id="PS00036">
    <property type="entry name" value="BZIP_BASIC"/>
    <property type="match status" value="1"/>
</dbReference>
<keyword evidence="3" id="KW-0611">Plant defense</keyword>
<dbReference type="SMART" id="SM00338">
    <property type="entry name" value="BRLZ"/>
    <property type="match status" value="1"/>
</dbReference>
<dbReference type="FunFam" id="1.20.5.170:FF:000019">
    <property type="entry name" value="BZIP family transcription factor"/>
    <property type="match status" value="1"/>
</dbReference>
<name>A0A0E0GLM6_ORYNI</name>
<dbReference type="Gramene" id="ONIVA03G16290.1">
    <property type="protein sequence ID" value="ONIVA03G16290.1"/>
    <property type="gene ID" value="ONIVA03G16290"/>
</dbReference>
<feature type="coiled-coil region" evidence="8">
    <location>
        <begin position="222"/>
        <end position="249"/>
    </location>
</feature>
<evidence type="ECO:0000256" key="4">
    <source>
        <dbReference type="ARBA" id="ARBA00023015"/>
    </source>
</evidence>
<dbReference type="OMA" id="DQPYRVE"/>
<protein>
    <recommendedName>
        <fullName evidence="14">DOG1 domain-containing protein</fullName>
    </recommendedName>
</protein>
<organism evidence="12">
    <name type="scientific">Oryza nivara</name>
    <name type="common">Indian wild rice</name>
    <name type="synonym">Oryza sativa f. spontanea</name>
    <dbReference type="NCBI Taxonomy" id="4536"/>
    <lineage>
        <taxon>Eukaryota</taxon>
        <taxon>Viridiplantae</taxon>
        <taxon>Streptophyta</taxon>
        <taxon>Embryophyta</taxon>
        <taxon>Tracheophyta</taxon>
        <taxon>Spermatophyta</taxon>
        <taxon>Magnoliopsida</taxon>
        <taxon>Liliopsida</taxon>
        <taxon>Poales</taxon>
        <taxon>Poaceae</taxon>
        <taxon>BOP clade</taxon>
        <taxon>Oryzoideae</taxon>
        <taxon>Oryzeae</taxon>
        <taxon>Oryzinae</taxon>
        <taxon>Oryza</taxon>
    </lineage>
</organism>
<evidence type="ECO:0000256" key="3">
    <source>
        <dbReference type="ARBA" id="ARBA00022821"/>
    </source>
</evidence>
<dbReference type="InterPro" id="IPR025422">
    <property type="entry name" value="TGA_domain"/>
</dbReference>
<dbReference type="eggNOG" id="ENOG502QU32">
    <property type="taxonomic scope" value="Eukaryota"/>
</dbReference>
<keyword evidence="7" id="KW-0539">Nucleus</keyword>
<evidence type="ECO:0000259" key="10">
    <source>
        <dbReference type="PROSITE" id="PS50217"/>
    </source>
</evidence>
<dbReference type="PROSITE" id="PS50217">
    <property type="entry name" value="BZIP"/>
    <property type="match status" value="1"/>
</dbReference>
<dbReference type="STRING" id="4536.A0A0E0GLM6"/>
<evidence type="ECO:0000256" key="5">
    <source>
        <dbReference type="ARBA" id="ARBA00023125"/>
    </source>
</evidence>
<dbReference type="PANTHER" id="PTHR45693">
    <property type="entry name" value="TRANSCRIPTION FACTOR TGA9"/>
    <property type="match status" value="1"/>
</dbReference>
<proteinExistence type="inferred from homology"/>